<dbReference type="AlphaFoldDB" id="A0AB39YL67"/>
<gene>
    <name evidence="2" type="ORF">ABQM86_16795</name>
</gene>
<protein>
    <submittedName>
        <fullName evidence="2">HAD family hydrolase</fullName>
    </submittedName>
</protein>
<organism evidence="2">
    <name type="scientific">Paenarthrobacter sp. AMU7</name>
    <dbReference type="NCBI Taxonomy" id="3162492"/>
    <lineage>
        <taxon>Bacteria</taxon>
        <taxon>Bacillati</taxon>
        <taxon>Actinomycetota</taxon>
        <taxon>Actinomycetes</taxon>
        <taxon>Micrococcales</taxon>
        <taxon>Micrococcaceae</taxon>
        <taxon>Paenarthrobacter</taxon>
    </lineage>
</organism>
<reference evidence="2" key="1">
    <citation type="submission" date="2024-07" db="EMBL/GenBank/DDBJ databases">
        <authorList>
            <person name="Li J."/>
            <person name="Wei H."/>
            <person name="Ma J."/>
        </authorList>
    </citation>
    <scope>NUCLEOTIDE SEQUENCE</scope>
    <source>
        <strain evidence="2">AMU7</strain>
    </source>
</reference>
<accession>A0AB39YL67</accession>
<dbReference type="PANTHER" id="PTHR43344:SF15">
    <property type="entry name" value="PHOSPHOSERINE PHOSPHATASE SERB1"/>
    <property type="match status" value="1"/>
</dbReference>
<dbReference type="InterPro" id="IPR006385">
    <property type="entry name" value="HAD_hydro_SerB1"/>
</dbReference>
<dbReference type="EMBL" id="CP165735">
    <property type="protein sequence ID" value="XDV70604.1"/>
    <property type="molecule type" value="Genomic_DNA"/>
</dbReference>
<keyword evidence="2" id="KW-0378">Hydrolase</keyword>
<dbReference type="GO" id="GO:0016787">
    <property type="term" value="F:hydrolase activity"/>
    <property type="evidence" value="ECO:0007669"/>
    <property type="project" value="UniProtKB-KW"/>
</dbReference>
<dbReference type="InterPro" id="IPR023214">
    <property type="entry name" value="HAD_sf"/>
</dbReference>
<dbReference type="NCBIfam" id="TIGR01488">
    <property type="entry name" value="HAD-SF-IB"/>
    <property type="match status" value="1"/>
</dbReference>
<dbReference type="PANTHER" id="PTHR43344">
    <property type="entry name" value="PHOSPHOSERINE PHOSPHATASE"/>
    <property type="match status" value="1"/>
</dbReference>
<dbReference type="SUPFAM" id="SSF56784">
    <property type="entry name" value="HAD-like"/>
    <property type="match status" value="1"/>
</dbReference>
<dbReference type="Gene3D" id="1.20.1440.100">
    <property type="entry name" value="SG protein - dephosphorylation function"/>
    <property type="match status" value="1"/>
</dbReference>
<dbReference type="InterPro" id="IPR036412">
    <property type="entry name" value="HAD-like_sf"/>
</dbReference>
<dbReference type="NCBIfam" id="TIGR01490">
    <property type="entry name" value="HAD-SF-IB-hyp1"/>
    <property type="match status" value="1"/>
</dbReference>
<dbReference type="CDD" id="cd02612">
    <property type="entry name" value="HAD_PGPPase"/>
    <property type="match status" value="1"/>
</dbReference>
<dbReference type="Gene3D" id="3.40.50.1000">
    <property type="entry name" value="HAD superfamily/HAD-like"/>
    <property type="match status" value="1"/>
</dbReference>
<evidence type="ECO:0000256" key="1">
    <source>
        <dbReference type="ARBA" id="ARBA00009184"/>
    </source>
</evidence>
<sequence>MPEEKNAAVVADALVQKPIVQKDNVQKRTGEAAFFDVDNTLMKGASLFHVARKMYERKAFTLSQAAGFAWKQFKFVMRGENMEDVHSVRDSALTLAAGITVDDIKALGEEVYDEMIESRIWPGTKALAEQHLRVGRKVWLVTATPIEVATVISTRLGLTGALGTVGEVEGGMYTGKLVGDILHGPAKAVAVQLVADREGLDLDHCWAYSDSANDIPLLTMVGHPVVINPDARLRRHARENNWPVYDFRSGRRAATLGLKAATVGGAVYGLWRGFSRFRGPRL</sequence>
<dbReference type="InterPro" id="IPR050582">
    <property type="entry name" value="HAD-like_SerB"/>
</dbReference>
<evidence type="ECO:0000313" key="2">
    <source>
        <dbReference type="EMBL" id="XDV70604.1"/>
    </source>
</evidence>
<proteinExistence type="inferred from homology"/>
<dbReference type="Pfam" id="PF12710">
    <property type="entry name" value="HAD"/>
    <property type="match status" value="1"/>
</dbReference>
<name>A0AB39YL67_9MICC</name>
<dbReference type="RefSeq" id="WP_369745016.1">
    <property type="nucleotide sequence ID" value="NZ_CP165735.1"/>
</dbReference>
<comment type="similarity">
    <text evidence="1">Belongs to the HAD-like hydrolase superfamily. SerB family.</text>
</comment>